<comment type="pathway">
    <text evidence="1">Carbohydrate acid metabolism.</text>
</comment>
<dbReference type="GO" id="GO:0016829">
    <property type="term" value="F:lyase activity"/>
    <property type="evidence" value="ECO:0007669"/>
    <property type="project" value="UniProtKB-KW"/>
</dbReference>
<dbReference type="RefSeq" id="WP_135496478.1">
    <property type="nucleotide sequence ID" value="NZ_SRLD01000005.1"/>
</dbReference>
<evidence type="ECO:0000256" key="3">
    <source>
        <dbReference type="ARBA" id="ARBA00011233"/>
    </source>
</evidence>
<proteinExistence type="inferred from homology"/>
<dbReference type="AlphaFoldDB" id="A0A4Z0PPA6"/>
<organism evidence="6 7">
    <name type="scientific">Hymenobacter elongatus</name>
    <dbReference type="NCBI Taxonomy" id="877208"/>
    <lineage>
        <taxon>Bacteria</taxon>
        <taxon>Pseudomonadati</taxon>
        <taxon>Bacteroidota</taxon>
        <taxon>Cytophagia</taxon>
        <taxon>Cytophagales</taxon>
        <taxon>Hymenobacteraceae</taxon>
        <taxon>Hymenobacter</taxon>
    </lineage>
</organism>
<accession>A0A4Z0PPA6</accession>
<evidence type="ECO:0000256" key="2">
    <source>
        <dbReference type="ARBA" id="ARBA00006906"/>
    </source>
</evidence>
<dbReference type="InterPro" id="IPR000887">
    <property type="entry name" value="Aldlse_KDPG_KHG"/>
</dbReference>
<dbReference type="Gene3D" id="3.20.20.70">
    <property type="entry name" value="Aldolase class I"/>
    <property type="match status" value="1"/>
</dbReference>
<dbReference type="SUPFAM" id="SSF51569">
    <property type="entry name" value="Aldolase"/>
    <property type="match status" value="1"/>
</dbReference>
<dbReference type="EMBL" id="SRLD01000005">
    <property type="protein sequence ID" value="TGE18966.1"/>
    <property type="molecule type" value="Genomic_DNA"/>
</dbReference>
<protein>
    <submittedName>
        <fullName evidence="6">Bifunctional 4-hydroxy-2-oxoglutarate aldolase/2-dehydro-3-deoxy-phosphogluconate aldolase</fullName>
    </submittedName>
</protein>
<comment type="subunit">
    <text evidence="3">Homotrimer.</text>
</comment>
<comment type="caution">
    <text evidence="6">The sequence shown here is derived from an EMBL/GenBank/DDBJ whole genome shotgun (WGS) entry which is preliminary data.</text>
</comment>
<evidence type="ECO:0000313" key="6">
    <source>
        <dbReference type="EMBL" id="TGE18966.1"/>
    </source>
</evidence>
<dbReference type="PANTHER" id="PTHR30246:SF1">
    <property type="entry name" value="2-DEHYDRO-3-DEOXY-6-PHOSPHOGALACTONATE ALDOLASE-RELATED"/>
    <property type="match status" value="1"/>
</dbReference>
<keyword evidence="7" id="KW-1185">Reference proteome</keyword>
<reference evidence="6 7" key="1">
    <citation type="submission" date="2019-04" db="EMBL/GenBank/DDBJ databases">
        <authorList>
            <person name="Feng G."/>
            <person name="Zhang J."/>
            <person name="Zhu H."/>
        </authorList>
    </citation>
    <scope>NUCLEOTIDE SEQUENCE [LARGE SCALE GENOMIC DNA]</scope>
    <source>
        <strain evidence="6 7">JCM 17223</strain>
    </source>
</reference>
<sequence>MARFTSAAALAQAQHTPLIPVFYHAEAPYAKRMLQACYAGGVRMFEFTNRGPHAFEVFSELQAFVEAEYPDLLLGAGTIYTAAEAERFIAAGADFIVQPVISAEVAAVCQRHDLAWLPGAMTLNEIYQATQLGATLVKIFPASFVGPAYITTLRGPLPQVPFMVTGGIEPDPATLAEWFRAGATCVGIGSQLFKSDDPAALSATIAELLRGINALRS</sequence>
<keyword evidence="5" id="KW-0119">Carbohydrate metabolism</keyword>
<dbReference type="CDD" id="cd00452">
    <property type="entry name" value="KDPG_aldolase"/>
    <property type="match status" value="1"/>
</dbReference>
<dbReference type="InterPro" id="IPR013785">
    <property type="entry name" value="Aldolase_TIM"/>
</dbReference>
<dbReference type="OrthoDB" id="9802667at2"/>
<dbReference type="Pfam" id="PF01081">
    <property type="entry name" value="Aldolase"/>
    <property type="match status" value="1"/>
</dbReference>
<name>A0A4Z0PPA6_9BACT</name>
<dbReference type="PANTHER" id="PTHR30246">
    <property type="entry name" value="2-KETO-3-DEOXY-6-PHOSPHOGLUCONATE ALDOLASE"/>
    <property type="match status" value="1"/>
</dbReference>
<keyword evidence="4" id="KW-0456">Lyase</keyword>
<evidence type="ECO:0000313" key="7">
    <source>
        <dbReference type="Proteomes" id="UP000297739"/>
    </source>
</evidence>
<dbReference type="Proteomes" id="UP000297739">
    <property type="component" value="Unassembled WGS sequence"/>
</dbReference>
<evidence type="ECO:0000256" key="5">
    <source>
        <dbReference type="ARBA" id="ARBA00023277"/>
    </source>
</evidence>
<evidence type="ECO:0000256" key="1">
    <source>
        <dbReference type="ARBA" id="ARBA00004761"/>
    </source>
</evidence>
<evidence type="ECO:0000256" key="4">
    <source>
        <dbReference type="ARBA" id="ARBA00023239"/>
    </source>
</evidence>
<comment type="similarity">
    <text evidence="2">Belongs to the KHG/KDPG aldolase family.</text>
</comment>
<gene>
    <name evidence="6" type="ORF">E5J99_04275</name>
</gene>